<dbReference type="InParanoid" id="K3XAM1"/>
<sequence length="845" mass="95898">MHVLRRVGVRRCTRAVASSSSRSVGSLFAPAQTAGILNSTLRCGDRTQRFYVNSTRRSLDEVAAIADELDIPPVPTASEIEATIAAAEAAALKEQLAKRVQHMPIRAVHIARKMDIVSLFQKLYTDRFKVTHFLHKDSIVLRLSGTNEQNVITPSANGSPVLQDADMTTVNLAGNLSSRRAKDKWVVYFDYGAVVFFNCDQQLVTTLVKHASKFCNDVFDMRGHEEELMLVANPALDKWSSLVENNVLVREIDHINIHVIAGVMAQTVALEHYERQVEAILTEFEKLNSAIEKHGPGSALFGLGDNRKERQQNKKLFKIVATNNTLLIDLVSKLRVIDRKRPGDPEWSHTRYHSMWESLLADFELNERFNNLNFKLELIQHNTKFFLEVLHSHHGERLEWWEQDEITSLCVCIWIDYSQSRDKQMNALRRIGVRRCVRAFASNTAVGGSLFAPAQVVDRQLQTPWGDRIQHFSAKSSKRTFEEVAAIADELDFPPAPTASEIEATIAAAEAAALKEQLAKRVQHMPIRAVHIARKMDIVSLFQKLYTDRFKVTHFLHKDSIVLRLSGTNEQNVITPSANGSPVLQDADMTTVNLAGNLSSRRAKDKWVVYFDYGAVVFFNCDQQLVTTLVKHASKFCNDVFDMRGHEEELMLVANPALDKWSSLVENNVLVREIDHINIHVIAGVMAQTVALEHYERQVEAILTEFEQLNTAVEKNGPSGALFGGIGQKYTERQQNKKLFKIVATNNTLLIDLVSKLRVIDRKRPGDPAWSHTRYHSMWESLLEEFELNERFNNLNFKLELIQHNTKFFLEVLGSHKGERLEWYIIIIIAAELAIGVYELIMKVH</sequence>
<dbReference type="Proteomes" id="UP000019132">
    <property type="component" value="Unassembled WGS sequence"/>
</dbReference>
<proteinExistence type="inferred from homology"/>
<evidence type="ECO:0000313" key="4">
    <source>
        <dbReference type="EnsemblProtists" id="PYU1_T014270"/>
    </source>
</evidence>
<dbReference type="VEuPathDB" id="FungiDB:PYU1_G014240"/>
<evidence type="ECO:0000256" key="2">
    <source>
        <dbReference type="SAM" id="Phobius"/>
    </source>
</evidence>
<feature type="domain" description="DUF155" evidence="3">
    <location>
        <begin position="186"/>
        <end position="373"/>
    </location>
</feature>
<keyword evidence="2" id="KW-0812">Transmembrane</keyword>
<reference evidence="5" key="2">
    <citation type="submission" date="2010-04" db="EMBL/GenBank/DDBJ databases">
        <authorList>
            <person name="Buell R."/>
            <person name="Hamilton J."/>
            <person name="Hostetler J."/>
        </authorList>
    </citation>
    <scope>NUCLEOTIDE SEQUENCE [LARGE SCALE GENOMIC DNA]</scope>
    <source>
        <strain evidence="5">DAOM:BR144</strain>
    </source>
</reference>
<evidence type="ECO:0000259" key="3">
    <source>
        <dbReference type="Pfam" id="PF02582"/>
    </source>
</evidence>
<evidence type="ECO:0000256" key="1">
    <source>
        <dbReference type="ARBA" id="ARBA00008306"/>
    </source>
</evidence>
<dbReference type="HOGENOM" id="CLU_337255_0_0_1"/>
<feature type="domain" description="DUF155" evidence="3">
    <location>
        <begin position="608"/>
        <end position="796"/>
    </location>
</feature>
<dbReference type="eggNOG" id="KOG2861">
    <property type="taxonomic scope" value="Eukaryota"/>
</dbReference>
<dbReference type="EMBL" id="GL376600">
    <property type="status" value="NOT_ANNOTATED_CDS"/>
    <property type="molecule type" value="Genomic_DNA"/>
</dbReference>
<name>K3XAM1_GLOUD</name>
<dbReference type="PANTHER" id="PTHR16255">
    <property type="entry name" value="REQUIRED FOR MEIOTIC NUCLEAR DIVISION PROTEIN 1 HOMOLOG"/>
    <property type="match status" value="1"/>
</dbReference>
<dbReference type="AlphaFoldDB" id="K3XAM1"/>
<keyword evidence="2" id="KW-1133">Transmembrane helix</keyword>
<dbReference type="Pfam" id="PF02582">
    <property type="entry name" value="DUF155"/>
    <property type="match status" value="2"/>
</dbReference>
<keyword evidence="5" id="KW-1185">Reference proteome</keyword>
<reference evidence="4" key="3">
    <citation type="submission" date="2015-02" db="UniProtKB">
        <authorList>
            <consortium name="EnsemblProtists"/>
        </authorList>
    </citation>
    <scope>IDENTIFICATION</scope>
    <source>
        <strain evidence="4">DAOM BR144</strain>
    </source>
</reference>
<feature type="transmembrane region" description="Helical" evidence="2">
    <location>
        <begin position="823"/>
        <end position="841"/>
    </location>
</feature>
<protein>
    <recommendedName>
        <fullName evidence="3">DUF155 domain-containing protein</fullName>
    </recommendedName>
</protein>
<evidence type="ECO:0000313" key="5">
    <source>
        <dbReference type="Proteomes" id="UP000019132"/>
    </source>
</evidence>
<dbReference type="GO" id="GO:0005739">
    <property type="term" value="C:mitochondrion"/>
    <property type="evidence" value="ECO:0007669"/>
    <property type="project" value="UniProtKB-ARBA"/>
</dbReference>
<accession>K3XAM1</accession>
<dbReference type="EnsemblProtists" id="PYU1_T014270">
    <property type="protein sequence ID" value="PYU1_T014270"/>
    <property type="gene ID" value="PYU1_G014240"/>
</dbReference>
<keyword evidence="2" id="KW-0472">Membrane</keyword>
<organism evidence="4 5">
    <name type="scientific">Globisporangium ultimum (strain ATCC 200006 / CBS 805.95 / DAOM BR144)</name>
    <name type="common">Pythium ultimum</name>
    <dbReference type="NCBI Taxonomy" id="431595"/>
    <lineage>
        <taxon>Eukaryota</taxon>
        <taxon>Sar</taxon>
        <taxon>Stramenopiles</taxon>
        <taxon>Oomycota</taxon>
        <taxon>Peronosporomycetes</taxon>
        <taxon>Pythiales</taxon>
        <taxon>Pythiaceae</taxon>
        <taxon>Globisporangium</taxon>
    </lineage>
</organism>
<dbReference type="PANTHER" id="PTHR16255:SF6">
    <property type="entry name" value="PROTEIN RETARDED ROOT GROWTH-LIKE"/>
    <property type="match status" value="1"/>
</dbReference>
<dbReference type="InterPro" id="IPR051624">
    <property type="entry name" value="RMD1/Sad1-interacting"/>
</dbReference>
<dbReference type="InterPro" id="IPR003734">
    <property type="entry name" value="DUF155"/>
</dbReference>
<comment type="similarity">
    <text evidence="1">Belongs to the RMD1/sif2 family.</text>
</comment>
<reference evidence="5" key="1">
    <citation type="journal article" date="2010" name="Genome Biol.">
        <title>Genome sequence of the necrotrophic plant pathogen Pythium ultimum reveals original pathogenicity mechanisms and effector repertoire.</title>
        <authorList>
            <person name="Levesque C.A."/>
            <person name="Brouwer H."/>
            <person name="Cano L."/>
            <person name="Hamilton J.P."/>
            <person name="Holt C."/>
            <person name="Huitema E."/>
            <person name="Raffaele S."/>
            <person name="Robideau G.P."/>
            <person name="Thines M."/>
            <person name="Win J."/>
            <person name="Zerillo M.M."/>
            <person name="Beakes G.W."/>
            <person name="Boore J.L."/>
            <person name="Busam D."/>
            <person name="Dumas B."/>
            <person name="Ferriera S."/>
            <person name="Fuerstenberg S.I."/>
            <person name="Gachon C.M."/>
            <person name="Gaulin E."/>
            <person name="Govers F."/>
            <person name="Grenville-Briggs L."/>
            <person name="Horner N."/>
            <person name="Hostetler J."/>
            <person name="Jiang R.H."/>
            <person name="Johnson J."/>
            <person name="Krajaejun T."/>
            <person name="Lin H."/>
            <person name="Meijer H.J."/>
            <person name="Moore B."/>
            <person name="Morris P."/>
            <person name="Phuntmart V."/>
            <person name="Puiu D."/>
            <person name="Shetty J."/>
            <person name="Stajich J.E."/>
            <person name="Tripathy S."/>
            <person name="Wawra S."/>
            <person name="van West P."/>
            <person name="Whitty B.R."/>
            <person name="Coutinho P.M."/>
            <person name="Henrissat B."/>
            <person name="Martin F."/>
            <person name="Thomas P.D."/>
            <person name="Tyler B.M."/>
            <person name="De Vries R.P."/>
            <person name="Kamoun S."/>
            <person name="Yandell M."/>
            <person name="Tisserat N."/>
            <person name="Buell C.R."/>
        </authorList>
    </citation>
    <scope>NUCLEOTIDE SEQUENCE</scope>
    <source>
        <strain evidence="5">DAOM:BR144</strain>
    </source>
</reference>